<evidence type="ECO:0000313" key="1">
    <source>
        <dbReference type="EMBL" id="TNN11029.1"/>
    </source>
</evidence>
<keyword evidence="2" id="KW-1185">Reference proteome</keyword>
<reference evidence="1 2" key="1">
    <citation type="submission" date="2019-03" db="EMBL/GenBank/DDBJ databases">
        <title>An improved genome assembly of the fluke Schistosoma japonicum.</title>
        <authorList>
            <person name="Hu W."/>
            <person name="Luo F."/>
            <person name="Yin M."/>
            <person name="Mo X."/>
            <person name="Sun C."/>
            <person name="Wu Q."/>
            <person name="Zhu B."/>
            <person name="Xiang M."/>
            <person name="Wang J."/>
            <person name="Wang Y."/>
            <person name="Zhang T."/>
            <person name="Xu B."/>
            <person name="Zheng H."/>
            <person name="Feng Z."/>
        </authorList>
    </citation>
    <scope>NUCLEOTIDE SEQUENCE [LARGE SCALE GENOMIC DNA]</scope>
    <source>
        <strain evidence="1">HuSjv2</strain>
        <tissue evidence="1">Worms</tissue>
    </source>
</reference>
<dbReference type="EMBL" id="SKCS01000327">
    <property type="protein sequence ID" value="TNN11029.1"/>
    <property type="molecule type" value="Genomic_DNA"/>
</dbReference>
<accession>A0A4Z2D3J7</accession>
<feature type="non-terminal residue" evidence="1">
    <location>
        <position position="63"/>
    </location>
</feature>
<proteinExistence type="predicted"/>
<dbReference type="Proteomes" id="UP000311919">
    <property type="component" value="Unassembled WGS sequence"/>
</dbReference>
<evidence type="ECO:0000313" key="2">
    <source>
        <dbReference type="Proteomes" id="UP000311919"/>
    </source>
</evidence>
<dbReference type="AlphaFoldDB" id="A0A4Z2D3J7"/>
<organism evidence="1 2">
    <name type="scientific">Schistosoma japonicum</name>
    <name type="common">Blood fluke</name>
    <dbReference type="NCBI Taxonomy" id="6182"/>
    <lineage>
        <taxon>Eukaryota</taxon>
        <taxon>Metazoa</taxon>
        <taxon>Spiralia</taxon>
        <taxon>Lophotrochozoa</taxon>
        <taxon>Platyhelminthes</taxon>
        <taxon>Trematoda</taxon>
        <taxon>Digenea</taxon>
        <taxon>Strigeidida</taxon>
        <taxon>Schistosomatoidea</taxon>
        <taxon>Schistosomatidae</taxon>
        <taxon>Schistosoma</taxon>
    </lineage>
</organism>
<sequence>MELNPYKRYSIIQFVLLLDLSFISEHLLVTLSNNDLDFVNWSHVLQLISVMTTCIKGGVSTVK</sequence>
<comment type="caution">
    <text evidence="1">The sequence shown here is derived from an EMBL/GenBank/DDBJ whole genome shotgun (WGS) entry which is preliminary data.</text>
</comment>
<gene>
    <name evidence="1" type="ORF">EWB00_004964</name>
</gene>
<dbReference type="OrthoDB" id="6261012at2759"/>
<protein>
    <submittedName>
        <fullName evidence="1">Uncharacterized protein</fullName>
    </submittedName>
</protein>
<name>A0A4Z2D3J7_SCHJA</name>